<dbReference type="InterPro" id="IPR005043">
    <property type="entry name" value="XPO2_C"/>
</dbReference>
<comment type="similarity">
    <text evidence="3">Belongs to the XPO2/CSE1 family.</text>
</comment>
<organism evidence="9 10">
    <name type="scientific">Exidia glandulosa HHB12029</name>
    <dbReference type="NCBI Taxonomy" id="1314781"/>
    <lineage>
        <taxon>Eukaryota</taxon>
        <taxon>Fungi</taxon>
        <taxon>Dikarya</taxon>
        <taxon>Basidiomycota</taxon>
        <taxon>Agaricomycotina</taxon>
        <taxon>Agaricomycetes</taxon>
        <taxon>Auriculariales</taxon>
        <taxon>Exidiaceae</taxon>
        <taxon>Exidia</taxon>
    </lineage>
</organism>
<dbReference type="InterPro" id="IPR013713">
    <property type="entry name" value="XPO2_central"/>
</dbReference>
<dbReference type="PROSITE" id="PS50166">
    <property type="entry name" value="IMPORTIN_B_NT"/>
    <property type="match status" value="1"/>
</dbReference>
<dbReference type="Pfam" id="PF03810">
    <property type="entry name" value="IBN_N"/>
    <property type="match status" value="1"/>
</dbReference>
<dbReference type="FunCoup" id="A0A165BJP0">
    <property type="interactions" value="925"/>
</dbReference>
<dbReference type="Gene3D" id="1.25.10.10">
    <property type="entry name" value="Leucine-rich Repeat Variant"/>
    <property type="match status" value="1"/>
</dbReference>
<dbReference type="GO" id="GO:0006611">
    <property type="term" value="P:protein export from nucleus"/>
    <property type="evidence" value="ECO:0007669"/>
    <property type="project" value="TreeGrafter"/>
</dbReference>
<keyword evidence="10" id="KW-1185">Reference proteome</keyword>
<evidence type="ECO:0000256" key="5">
    <source>
        <dbReference type="ARBA" id="ARBA00022490"/>
    </source>
</evidence>
<dbReference type="GO" id="GO:0005635">
    <property type="term" value="C:nuclear envelope"/>
    <property type="evidence" value="ECO:0007669"/>
    <property type="project" value="TreeGrafter"/>
</dbReference>
<evidence type="ECO:0000256" key="7">
    <source>
        <dbReference type="ARBA" id="ARBA00023242"/>
    </source>
</evidence>
<dbReference type="GO" id="GO:0006606">
    <property type="term" value="P:protein import into nucleus"/>
    <property type="evidence" value="ECO:0007669"/>
    <property type="project" value="TreeGrafter"/>
</dbReference>
<protein>
    <submittedName>
        <fullName evidence="9">Importin alpha re-exporter</fullName>
    </submittedName>
</protein>
<evidence type="ECO:0000256" key="6">
    <source>
        <dbReference type="ARBA" id="ARBA00022927"/>
    </source>
</evidence>
<evidence type="ECO:0000256" key="1">
    <source>
        <dbReference type="ARBA" id="ARBA00004123"/>
    </source>
</evidence>
<dbReference type="InParanoid" id="A0A165BJP0"/>
<keyword evidence="6" id="KW-0653">Protein transport</keyword>
<evidence type="ECO:0000313" key="10">
    <source>
        <dbReference type="Proteomes" id="UP000077266"/>
    </source>
</evidence>
<dbReference type="InterPro" id="IPR011989">
    <property type="entry name" value="ARM-like"/>
</dbReference>
<evidence type="ECO:0000259" key="8">
    <source>
        <dbReference type="PROSITE" id="PS50166"/>
    </source>
</evidence>
<accession>A0A165BJP0</accession>
<feature type="domain" description="Importin N-terminal" evidence="8">
    <location>
        <begin position="20"/>
        <end position="93"/>
    </location>
</feature>
<dbReference type="SMART" id="SM00913">
    <property type="entry name" value="IBN_N"/>
    <property type="match status" value="1"/>
</dbReference>
<dbReference type="InterPro" id="IPR016024">
    <property type="entry name" value="ARM-type_fold"/>
</dbReference>
<proteinExistence type="inferred from homology"/>
<keyword evidence="7" id="KW-0539">Nucleus</keyword>
<dbReference type="Pfam" id="PF08506">
    <property type="entry name" value="Cse1"/>
    <property type="match status" value="1"/>
</dbReference>
<evidence type="ECO:0000313" key="9">
    <source>
        <dbReference type="EMBL" id="KZV80773.1"/>
    </source>
</evidence>
<name>A0A165BJP0_EXIGL</name>
<evidence type="ECO:0000256" key="2">
    <source>
        <dbReference type="ARBA" id="ARBA00004496"/>
    </source>
</evidence>
<evidence type="ECO:0000256" key="4">
    <source>
        <dbReference type="ARBA" id="ARBA00022448"/>
    </source>
</evidence>
<dbReference type="Pfam" id="PF03378">
    <property type="entry name" value="CAS_CSE1"/>
    <property type="match status" value="1"/>
</dbReference>
<dbReference type="PANTHER" id="PTHR10997">
    <property type="entry name" value="IMPORTIN-7, 8, 11"/>
    <property type="match status" value="1"/>
</dbReference>
<sequence>MADLSSLLLASLHPSTRKQAEQQLETLSLQPGFPAHILQLVLNPAADRGARLAASVYFKNIIRKRWSDETDDNPISPADKQALRPQIVPAMIALSSTADKGLRAQIAESVTVIAKSDFPENWPTLIDELVSSLSQTDYSVNLGVLETAHSIFVRWRSSTRSNQLFSDINYVLSRFMEPYLAMFRQTATLLLQPQNAQTLATLAQTQIVLVTLFYDLTCQDLPPALEDAHLEFFGPGTGWFVRFLAFDPPELAGDPDDTTPSLPSQLKTNVLEVAELYANLFSETLAENGVIQNFVQAVWELIGSGKRTGVADDQLVSQALRLLATLVRQGSFAGMFESDDVIKSLVESVAVPNVALRDHETEQFEDDPLEYIRLDMSLGDTTTRRTAAAELLRALVSSSKEATVTSVVGAWIGASLQRYSTNQTDNWKDKDAAIYVLTAVASKGATSLHGVTSTSMLIDVVQFFGQHIAQDLQAAPGSVHPILQVDAIRFLNTFRSQLTKDQLLQVLPLLMRHLLSEHYVCFTYAAIAIERILFIKKTGSTVEPLFTPADVQDSAGGILDALFSRIERGGSPQKVAENDYLMKCVLRVIITTGSAIVPVYERILNRLIAILRVIMQNPSNPIFSQYTFESISALIRLVTAAKPEKVSAFEAALLPSIEVILQQDIDQFVQYAFQILSQLLEQHAEGTAPPPAYDAVVASLMQPQWWAQRGSIPPLVRLLRAYLMRAGANVPVQGVLGVLQQRLIPSKINDEHGFDLLQGLVQYAPVAAWGQYFRGVLVTLLTRLQTSKTDRFVYYLVYFFSFILAIQRPELTPDFLIRALDEIQPGLFGTLLSTFVIEQIPKFVARDRKVVIVGIARLLTQSDRMVSDPALTNFWPATAAAVLTLALKQPAATDVAAPPVGLEAVGATEIDIEEANAGYQAAYARLAASEVARADPAAAVPDENAFLKSSLASAPPQLLQRLDPSLRAALA</sequence>
<dbReference type="GO" id="GO:0005049">
    <property type="term" value="F:nuclear export signal receptor activity"/>
    <property type="evidence" value="ECO:0007669"/>
    <property type="project" value="TreeGrafter"/>
</dbReference>
<dbReference type="InterPro" id="IPR001494">
    <property type="entry name" value="Importin-beta_N"/>
</dbReference>
<dbReference type="STRING" id="1314781.A0A165BJP0"/>
<comment type="subcellular location">
    <subcellularLocation>
        <location evidence="2">Cytoplasm</location>
    </subcellularLocation>
    <subcellularLocation>
        <location evidence="1">Nucleus</location>
    </subcellularLocation>
</comment>
<dbReference type="OrthoDB" id="3268246at2759"/>
<dbReference type="GO" id="GO:0031267">
    <property type="term" value="F:small GTPase binding"/>
    <property type="evidence" value="ECO:0007669"/>
    <property type="project" value="InterPro"/>
</dbReference>
<keyword evidence="4" id="KW-0813">Transport</keyword>
<gene>
    <name evidence="9" type="ORF">EXIGLDRAFT_845277</name>
</gene>
<dbReference type="GO" id="GO:0005829">
    <property type="term" value="C:cytosol"/>
    <property type="evidence" value="ECO:0007669"/>
    <property type="project" value="TreeGrafter"/>
</dbReference>
<dbReference type="SUPFAM" id="SSF48371">
    <property type="entry name" value="ARM repeat"/>
    <property type="match status" value="1"/>
</dbReference>
<reference evidence="9 10" key="1">
    <citation type="journal article" date="2016" name="Mol. Biol. Evol.">
        <title>Comparative Genomics of Early-Diverging Mushroom-Forming Fungi Provides Insights into the Origins of Lignocellulose Decay Capabilities.</title>
        <authorList>
            <person name="Nagy L.G."/>
            <person name="Riley R."/>
            <person name="Tritt A."/>
            <person name="Adam C."/>
            <person name="Daum C."/>
            <person name="Floudas D."/>
            <person name="Sun H."/>
            <person name="Yadav J.S."/>
            <person name="Pangilinan J."/>
            <person name="Larsson K.H."/>
            <person name="Matsuura K."/>
            <person name="Barry K."/>
            <person name="Labutti K."/>
            <person name="Kuo R."/>
            <person name="Ohm R.A."/>
            <person name="Bhattacharya S.S."/>
            <person name="Shirouzu T."/>
            <person name="Yoshinaga Y."/>
            <person name="Martin F.M."/>
            <person name="Grigoriev I.V."/>
            <person name="Hibbett D.S."/>
        </authorList>
    </citation>
    <scope>NUCLEOTIDE SEQUENCE [LARGE SCALE GENOMIC DNA]</scope>
    <source>
        <strain evidence="9 10">HHB12029</strain>
    </source>
</reference>
<dbReference type="PANTHER" id="PTHR10997:SF8">
    <property type="entry name" value="EXPORTIN-2"/>
    <property type="match status" value="1"/>
</dbReference>
<dbReference type="AlphaFoldDB" id="A0A165BJP0"/>
<keyword evidence="5" id="KW-0963">Cytoplasm</keyword>
<dbReference type="Proteomes" id="UP000077266">
    <property type="component" value="Unassembled WGS sequence"/>
</dbReference>
<dbReference type="EMBL" id="KV426452">
    <property type="protein sequence ID" value="KZV80773.1"/>
    <property type="molecule type" value="Genomic_DNA"/>
</dbReference>
<evidence type="ECO:0000256" key="3">
    <source>
        <dbReference type="ARBA" id="ARBA00008669"/>
    </source>
</evidence>